<name>A0A699ZVA7_HAELA</name>
<dbReference type="EMBL" id="BLLF01003174">
    <property type="protein sequence ID" value="GFH26593.1"/>
    <property type="molecule type" value="Genomic_DNA"/>
</dbReference>
<sequence>MAPKLKQSLLTLILQPIDAAAREAAVARDVAADLKENGLPLQRERTMSSQVTRWTQARHVRHADMPVDMATLG</sequence>
<reference evidence="1 2" key="1">
    <citation type="submission" date="2020-02" db="EMBL/GenBank/DDBJ databases">
        <title>Draft genome sequence of Haematococcus lacustris strain NIES-144.</title>
        <authorList>
            <person name="Morimoto D."/>
            <person name="Nakagawa S."/>
            <person name="Yoshida T."/>
            <person name="Sawayama S."/>
        </authorList>
    </citation>
    <scope>NUCLEOTIDE SEQUENCE [LARGE SCALE GENOMIC DNA]</scope>
    <source>
        <strain evidence="1 2">NIES-144</strain>
    </source>
</reference>
<protein>
    <submittedName>
        <fullName evidence="1">Uncharacterized protein</fullName>
    </submittedName>
</protein>
<gene>
    <name evidence="1" type="ORF">HaLaN_24767</name>
</gene>
<evidence type="ECO:0000313" key="1">
    <source>
        <dbReference type="EMBL" id="GFH26593.1"/>
    </source>
</evidence>
<organism evidence="1 2">
    <name type="scientific">Haematococcus lacustris</name>
    <name type="common">Green alga</name>
    <name type="synonym">Haematococcus pluvialis</name>
    <dbReference type="NCBI Taxonomy" id="44745"/>
    <lineage>
        <taxon>Eukaryota</taxon>
        <taxon>Viridiplantae</taxon>
        <taxon>Chlorophyta</taxon>
        <taxon>core chlorophytes</taxon>
        <taxon>Chlorophyceae</taxon>
        <taxon>CS clade</taxon>
        <taxon>Chlamydomonadales</taxon>
        <taxon>Haematococcaceae</taxon>
        <taxon>Haematococcus</taxon>
    </lineage>
</organism>
<dbReference type="AlphaFoldDB" id="A0A699ZVA7"/>
<accession>A0A699ZVA7</accession>
<dbReference type="Proteomes" id="UP000485058">
    <property type="component" value="Unassembled WGS sequence"/>
</dbReference>
<comment type="caution">
    <text evidence="1">The sequence shown here is derived from an EMBL/GenBank/DDBJ whole genome shotgun (WGS) entry which is preliminary data.</text>
</comment>
<keyword evidence="2" id="KW-1185">Reference proteome</keyword>
<evidence type="ECO:0000313" key="2">
    <source>
        <dbReference type="Proteomes" id="UP000485058"/>
    </source>
</evidence>
<proteinExistence type="predicted"/>